<comment type="catalytic activity">
    <reaction evidence="1 5">
        <text>5-dehydro-4-deoxy-D-glucarate + H(+) = 2,5-dioxopentanoate + CO2 + H2O</text>
        <dbReference type="Rhea" id="RHEA:24608"/>
        <dbReference type="ChEBI" id="CHEBI:15377"/>
        <dbReference type="ChEBI" id="CHEBI:15378"/>
        <dbReference type="ChEBI" id="CHEBI:16526"/>
        <dbReference type="ChEBI" id="CHEBI:42819"/>
        <dbReference type="ChEBI" id="CHEBI:58136"/>
        <dbReference type="EC" id="4.2.1.41"/>
    </reaction>
</comment>
<dbReference type="PANTHER" id="PTHR12128:SF19">
    <property type="entry name" value="5-DEHYDRO-4-DEOXYGLUCARATE DEHYDRATASE 2-RELATED"/>
    <property type="match status" value="1"/>
</dbReference>
<dbReference type="PANTHER" id="PTHR12128">
    <property type="entry name" value="DIHYDRODIPICOLINATE SYNTHASE"/>
    <property type="match status" value="1"/>
</dbReference>
<dbReference type="Proteomes" id="UP000575469">
    <property type="component" value="Unassembled WGS sequence"/>
</dbReference>
<dbReference type="Pfam" id="PF00701">
    <property type="entry name" value="DHDPS"/>
    <property type="match status" value="1"/>
</dbReference>
<accession>A0A848NZE8</accession>
<dbReference type="NCBIfam" id="TIGR03249">
    <property type="entry name" value="KdgD"/>
    <property type="match status" value="1"/>
</dbReference>
<dbReference type="EC" id="4.2.1.41" evidence="5"/>
<dbReference type="InterPro" id="IPR013785">
    <property type="entry name" value="Aldolase_TIM"/>
</dbReference>
<dbReference type="GO" id="GO:0008840">
    <property type="term" value="F:4-hydroxy-tetrahydrodipicolinate synthase activity"/>
    <property type="evidence" value="ECO:0007669"/>
    <property type="project" value="TreeGrafter"/>
</dbReference>
<evidence type="ECO:0000256" key="8">
    <source>
        <dbReference type="PIRSR" id="PIRSR001365-2"/>
    </source>
</evidence>
<dbReference type="UniPathway" id="UPA00564">
    <property type="reaction ID" value="UER00628"/>
</dbReference>
<evidence type="ECO:0000256" key="3">
    <source>
        <dbReference type="ARBA" id="ARBA00007592"/>
    </source>
</evidence>
<sequence>MSRYTPKEFAQQIGSGLLSFPVTHFKASDLSFDEEAYRKNLAWLFSHEAAGLFAAGGTGEFFSLTAAETDRVVRAAVAETGGKIPVIAPAGRGTAESIEYSKAAEAAGADGILLLPPYLTEASADGVAAHVEQVCKSTKLGVIIYNRANQILDADHLERLAERCPNLVGFKDGVGDLELMTRIYARLGDRFTYIGGLPTAETFALPYLTMGVTTYSSAIFNFVPKFALEFYAAVRAYDNAKVYKMLNDFVLPYIQLRNRKRGYAVSIVKAGMKVVGRSAGPVRAPLTDLTDAELTELSALVSRVAEVEKLAA</sequence>
<dbReference type="AlphaFoldDB" id="A0A848NZE8"/>
<dbReference type="GO" id="GO:0047448">
    <property type="term" value="F:5-dehydro-4-deoxyglucarate dehydratase activity"/>
    <property type="evidence" value="ECO:0007669"/>
    <property type="project" value="UniProtKB-UniRule"/>
</dbReference>
<proteinExistence type="inferred from homology"/>
<protein>
    <recommendedName>
        <fullName evidence="5">Probable 5-dehydro-4-deoxyglucarate dehydratase</fullName>
        <ecNumber evidence="5">4.2.1.41</ecNumber>
    </recommendedName>
    <alternativeName>
        <fullName evidence="5">5-keto-4-deoxy-glucarate dehydratase</fullName>
        <shortName evidence="5">KDGDH</shortName>
    </alternativeName>
</protein>
<dbReference type="GO" id="GO:0042838">
    <property type="term" value="P:D-glucarate catabolic process"/>
    <property type="evidence" value="ECO:0007669"/>
    <property type="project" value="UniProtKB-UniRule"/>
</dbReference>
<evidence type="ECO:0000313" key="9">
    <source>
        <dbReference type="EMBL" id="NMV37826.1"/>
    </source>
</evidence>
<organism evidence="9 10">
    <name type="scientific">Ralstonia insidiosa</name>
    <dbReference type="NCBI Taxonomy" id="190721"/>
    <lineage>
        <taxon>Bacteria</taxon>
        <taxon>Pseudomonadati</taxon>
        <taxon>Pseudomonadota</taxon>
        <taxon>Betaproteobacteria</taxon>
        <taxon>Burkholderiales</taxon>
        <taxon>Burkholderiaceae</taxon>
        <taxon>Ralstonia</taxon>
    </lineage>
</organism>
<evidence type="ECO:0000256" key="5">
    <source>
        <dbReference type="HAMAP-Rule" id="MF_00694"/>
    </source>
</evidence>
<dbReference type="EMBL" id="JABBZM010000005">
    <property type="protein sequence ID" value="NMV37826.1"/>
    <property type="molecule type" value="Genomic_DNA"/>
</dbReference>
<dbReference type="InterPro" id="IPR002220">
    <property type="entry name" value="DapA-like"/>
</dbReference>
<dbReference type="HAMAP" id="MF_00694">
    <property type="entry name" value="KDGDH"/>
    <property type="match status" value="1"/>
</dbReference>
<evidence type="ECO:0000313" key="10">
    <source>
        <dbReference type="Proteomes" id="UP000575469"/>
    </source>
</evidence>
<comment type="similarity">
    <text evidence="3 5 6">Belongs to the DapA family.</text>
</comment>
<dbReference type="RefSeq" id="WP_169339774.1">
    <property type="nucleotide sequence ID" value="NZ_JABBZM010000005.1"/>
</dbReference>
<name>A0A848NZE8_9RALS</name>
<feature type="active site" description="Proton donor/acceptor" evidence="7">
    <location>
        <position position="145"/>
    </location>
</feature>
<evidence type="ECO:0000256" key="4">
    <source>
        <dbReference type="ARBA" id="ARBA00023239"/>
    </source>
</evidence>
<evidence type="ECO:0000256" key="2">
    <source>
        <dbReference type="ARBA" id="ARBA00004983"/>
    </source>
</evidence>
<feature type="active site" description="Schiff-base intermediate with substrate" evidence="7">
    <location>
        <position position="171"/>
    </location>
</feature>
<dbReference type="CDD" id="cd00951">
    <property type="entry name" value="KDGDH"/>
    <property type="match status" value="1"/>
</dbReference>
<evidence type="ECO:0000256" key="6">
    <source>
        <dbReference type="PIRNR" id="PIRNR001365"/>
    </source>
</evidence>
<dbReference type="NCBIfam" id="NF002958">
    <property type="entry name" value="PRK03620.1"/>
    <property type="match status" value="1"/>
</dbReference>
<dbReference type="PIRSF" id="PIRSF001365">
    <property type="entry name" value="DHDPS"/>
    <property type="match status" value="1"/>
</dbReference>
<gene>
    <name evidence="9" type="primary">kdgD</name>
    <name evidence="9" type="ORF">HGR00_07875</name>
</gene>
<comment type="caution">
    <text evidence="9">The sequence shown here is derived from an EMBL/GenBank/DDBJ whole genome shotgun (WGS) entry which is preliminary data.</text>
</comment>
<reference evidence="9 10" key="1">
    <citation type="submission" date="2020-04" db="EMBL/GenBank/DDBJ databases">
        <title>Ralstonia insidiosa genome sequencing and assembly.</title>
        <authorList>
            <person name="Martins R.C.R."/>
            <person name="Perdigao-Neto L.V."/>
            <person name="Levin A.S.S."/>
            <person name="Costa S.F."/>
        </authorList>
    </citation>
    <scope>NUCLEOTIDE SEQUENCE [LARGE SCALE GENOMIC DNA]</scope>
    <source>
        <strain evidence="9 10">5047</strain>
    </source>
</reference>
<evidence type="ECO:0000256" key="1">
    <source>
        <dbReference type="ARBA" id="ARBA00001446"/>
    </source>
</evidence>
<feature type="binding site" evidence="8">
    <location>
        <position position="58"/>
    </location>
    <ligand>
        <name>pyruvate</name>
        <dbReference type="ChEBI" id="CHEBI:15361"/>
    </ligand>
</feature>
<dbReference type="InterPro" id="IPR017655">
    <property type="entry name" value="Dehydro-deoxyglucarate_dehyd"/>
</dbReference>
<dbReference type="Gene3D" id="3.20.20.70">
    <property type="entry name" value="Aldolase class I"/>
    <property type="match status" value="1"/>
</dbReference>
<dbReference type="SMART" id="SM01130">
    <property type="entry name" value="DHDPS"/>
    <property type="match status" value="1"/>
</dbReference>
<keyword evidence="4 5" id="KW-0456">Lyase</keyword>
<evidence type="ECO:0000256" key="7">
    <source>
        <dbReference type="PIRSR" id="PIRSR001365-1"/>
    </source>
</evidence>
<dbReference type="SUPFAM" id="SSF51569">
    <property type="entry name" value="Aldolase"/>
    <property type="match status" value="1"/>
</dbReference>
<comment type="pathway">
    <text evidence="2 5">Carbohydrate acid metabolism; D-glucarate degradation; 2,5-dioxopentanoate from D-glucarate: step 2/2.</text>
</comment>